<feature type="signal peptide" evidence="1">
    <location>
        <begin position="1"/>
        <end position="22"/>
    </location>
</feature>
<keyword evidence="3" id="KW-1185">Reference proteome</keyword>
<evidence type="ECO:0000313" key="2">
    <source>
        <dbReference type="EMBL" id="KAJ1356461.1"/>
    </source>
</evidence>
<feature type="chain" id="PRO_5042237542" evidence="1">
    <location>
        <begin position="23"/>
        <end position="228"/>
    </location>
</feature>
<keyword evidence="1" id="KW-0732">Signal</keyword>
<sequence length="228" mass="24280">MARFPSTGPFMITVLIIKTVLGCGVMPSGQSSTQSFTVSGFSLPVSMVYSGVATVQTEVHGIATSRDAAKAFVERLVMQAILDILEHQGRSALLPDAIISSILDQLRVQINYDPMECKGATVVAGGPKAIMGTAGMTPHCIIVGNTVTGTCPPRANNGRPDCGMTNMPMMLMSISGNQKTITGTLMTTNIIMANWSKSMWQNVLNRALRLSAVRPFGLHFITAFATVN</sequence>
<accession>A0AAD5MYL8</accession>
<dbReference type="AlphaFoldDB" id="A0AAD5MYL8"/>
<gene>
    <name evidence="2" type="ORF">KIN20_014188</name>
</gene>
<name>A0AAD5MYL8_PARTN</name>
<reference evidence="2" key="1">
    <citation type="submission" date="2021-06" db="EMBL/GenBank/DDBJ databases">
        <title>Parelaphostrongylus tenuis whole genome reference sequence.</title>
        <authorList>
            <person name="Garwood T.J."/>
            <person name="Larsen P.A."/>
            <person name="Fountain-Jones N.M."/>
            <person name="Garbe J.R."/>
            <person name="Macchietto M.G."/>
            <person name="Kania S.A."/>
            <person name="Gerhold R.W."/>
            <person name="Richards J.E."/>
            <person name="Wolf T.M."/>
        </authorList>
    </citation>
    <scope>NUCLEOTIDE SEQUENCE</scope>
    <source>
        <strain evidence="2">MNPRO001-30</strain>
        <tissue evidence="2">Meninges</tissue>
    </source>
</reference>
<dbReference type="Proteomes" id="UP001196413">
    <property type="component" value="Unassembled WGS sequence"/>
</dbReference>
<comment type="caution">
    <text evidence="2">The sequence shown here is derived from an EMBL/GenBank/DDBJ whole genome shotgun (WGS) entry which is preliminary data.</text>
</comment>
<proteinExistence type="predicted"/>
<evidence type="ECO:0000313" key="3">
    <source>
        <dbReference type="Proteomes" id="UP001196413"/>
    </source>
</evidence>
<protein>
    <submittedName>
        <fullName evidence="2">Uncharacterized protein</fullName>
    </submittedName>
</protein>
<dbReference type="EMBL" id="JAHQIW010002823">
    <property type="protein sequence ID" value="KAJ1356461.1"/>
    <property type="molecule type" value="Genomic_DNA"/>
</dbReference>
<evidence type="ECO:0000256" key="1">
    <source>
        <dbReference type="SAM" id="SignalP"/>
    </source>
</evidence>
<organism evidence="2 3">
    <name type="scientific">Parelaphostrongylus tenuis</name>
    <name type="common">Meningeal worm</name>
    <dbReference type="NCBI Taxonomy" id="148309"/>
    <lineage>
        <taxon>Eukaryota</taxon>
        <taxon>Metazoa</taxon>
        <taxon>Ecdysozoa</taxon>
        <taxon>Nematoda</taxon>
        <taxon>Chromadorea</taxon>
        <taxon>Rhabditida</taxon>
        <taxon>Rhabditina</taxon>
        <taxon>Rhabditomorpha</taxon>
        <taxon>Strongyloidea</taxon>
        <taxon>Metastrongylidae</taxon>
        <taxon>Parelaphostrongylus</taxon>
    </lineage>
</organism>